<protein>
    <submittedName>
        <fullName evidence="1">Uncharacterized protein</fullName>
    </submittedName>
</protein>
<proteinExistence type="predicted"/>
<dbReference type="RefSeq" id="WP_091837359.1">
    <property type="nucleotide sequence ID" value="NZ_FPAA01000007.1"/>
</dbReference>
<reference evidence="2" key="1">
    <citation type="submission" date="2016-10" db="EMBL/GenBank/DDBJ databases">
        <authorList>
            <person name="Varghese N."/>
            <person name="Submissions S."/>
        </authorList>
    </citation>
    <scope>NUCLEOTIDE SEQUENCE [LARGE SCALE GENOMIC DNA]</scope>
    <source>
        <strain evidence="2">DSM 45789</strain>
    </source>
</reference>
<name>A0A1I6SL79_9BACL</name>
<sequence>MEQKTIQIKQIHFQTRELLSPATFVSFSAAKTFINQVVVIASNIRRVRTNVNPRIILPQPSLNLIQQSYGTLTSLLITQATIRAQRLLNGEPITNNQAPAPVPAWAIVPLLSAQQNLRSVITNATTPTWARGRLRLANGALDRSK</sequence>
<organism evidence="1 2">
    <name type="scientific">Marininema halotolerans</name>
    <dbReference type="NCBI Taxonomy" id="1155944"/>
    <lineage>
        <taxon>Bacteria</taxon>
        <taxon>Bacillati</taxon>
        <taxon>Bacillota</taxon>
        <taxon>Bacilli</taxon>
        <taxon>Bacillales</taxon>
        <taxon>Thermoactinomycetaceae</taxon>
        <taxon>Marininema</taxon>
    </lineage>
</organism>
<dbReference type="EMBL" id="FPAA01000007">
    <property type="protein sequence ID" value="SFS77528.1"/>
    <property type="molecule type" value="Genomic_DNA"/>
</dbReference>
<evidence type="ECO:0000313" key="1">
    <source>
        <dbReference type="EMBL" id="SFS77528.1"/>
    </source>
</evidence>
<accession>A0A1I6SL79</accession>
<gene>
    <name evidence="1" type="ORF">SAMN05444972_107168</name>
</gene>
<dbReference type="Proteomes" id="UP000198660">
    <property type="component" value="Unassembled WGS sequence"/>
</dbReference>
<keyword evidence="2" id="KW-1185">Reference proteome</keyword>
<dbReference type="AlphaFoldDB" id="A0A1I6SL79"/>
<evidence type="ECO:0000313" key="2">
    <source>
        <dbReference type="Proteomes" id="UP000198660"/>
    </source>
</evidence>